<keyword evidence="2" id="KW-0597">Phosphoprotein</keyword>
<feature type="compositionally biased region" description="Basic and acidic residues" evidence="6">
    <location>
        <begin position="176"/>
        <end position="199"/>
    </location>
</feature>
<comment type="subcellular location">
    <subcellularLocation>
        <location evidence="1">Nucleus</location>
    </subcellularLocation>
</comment>
<keyword evidence="4" id="KW-0040">ANK repeat</keyword>
<feature type="region of interest" description="Disordered" evidence="6">
    <location>
        <begin position="1"/>
        <end position="83"/>
    </location>
</feature>
<evidence type="ECO:0000256" key="4">
    <source>
        <dbReference type="ARBA" id="ARBA00023043"/>
    </source>
</evidence>
<keyword evidence="5" id="KW-0539">Nucleus</keyword>
<dbReference type="AlphaFoldDB" id="A0A8H6VY18"/>
<accession>A0A8H6VY18</accession>
<gene>
    <name evidence="7" type="ORF">HMN09_01021700</name>
</gene>
<evidence type="ECO:0000256" key="2">
    <source>
        <dbReference type="ARBA" id="ARBA00022553"/>
    </source>
</evidence>
<dbReference type="EMBL" id="JACAZE010000015">
    <property type="protein sequence ID" value="KAF7298007.1"/>
    <property type="molecule type" value="Genomic_DNA"/>
</dbReference>
<name>A0A8H6VY18_MYCCL</name>
<evidence type="ECO:0000256" key="3">
    <source>
        <dbReference type="ARBA" id="ARBA00022737"/>
    </source>
</evidence>
<feature type="compositionally biased region" description="Polar residues" evidence="6">
    <location>
        <begin position="127"/>
        <end position="136"/>
    </location>
</feature>
<proteinExistence type="predicted"/>
<feature type="compositionally biased region" description="Basic residues" evidence="6">
    <location>
        <begin position="17"/>
        <end position="34"/>
    </location>
</feature>
<feature type="compositionally biased region" description="Acidic residues" evidence="6">
    <location>
        <begin position="52"/>
        <end position="61"/>
    </location>
</feature>
<evidence type="ECO:0000313" key="8">
    <source>
        <dbReference type="Proteomes" id="UP000613580"/>
    </source>
</evidence>
<dbReference type="PANTHER" id="PTHR15263">
    <property type="entry name" value="I-KAPPA-B-LIKE PROTEIN IKBL"/>
    <property type="match status" value="1"/>
</dbReference>
<organism evidence="7 8">
    <name type="scientific">Mycena chlorophos</name>
    <name type="common">Agaric fungus</name>
    <name type="synonym">Agaricus chlorophos</name>
    <dbReference type="NCBI Taxonomy" id="658473"/>
    <lineage>
        <taxon>Eukaryota</taxon>
        <taxon>Fungi</taxon>
        <taxon>Dikarya</taxon>
        <taxon>Basidiomycota</taxon>
        <taxon>Agaricomycotina</taxon>
        <taxon>Agaricomycetes</taxon>
        <taxon>Agaricomycetidae</taxon>
        <taxon>Agaricales</taxon>
        <taxon>Marasmiineae</taxon>
        <taxon>Mycenaceae</taxon>
        <taxon>Mycena</taxon>
    </lineage>
</organism>
<evidence type="ECO:0000313" key="7">
    <source>
        <dbReference type="EMBL" id="KAF7298007.1"/>
    </source>
</evidence>
<evidence type="ECO:0000256" key="5">
    <source>
        <dbReference type="ARBA" id="ARBA00023242"/>
    </source>
</evidence>
<feature type="region of interest" description="Disordered" evidence="6">
    <location>
        <begin position="176"/>
        <end position="217"/>
    </location>
</feature>
<sequence length="350" mass="40904">MPKIHLKRTPQEEIDRRARKRAKREHGRHTSSNKRRSERELSPHAHRKWASDDESESDDDTPGPGARPSSYAQSSSYEPDYESIRAELEEARFREKMAAAFDDDDRLDSLEARMNDYAHVPERWRSASHTSASTGHGSFADNDDLLNLDPAQMDDEEYAEWIRSAMYRKTHAKEYAEEQERKARREARRAEEKARRAETARLAAQAEEEHRRKKRQKEVRRFEFARADYDSRWKALLLLSDADAVLTFADIPWPVLAAQRRSERHANDPPPVISLDALSAEEIAVFLVPDVPKDEASKKNRKEKLRETYLRFHPDKFEGRFMRRIRERDQEKTREAIGVVVRALNVLMDA</sequence>
<dbReference type="InterPro" id="IPR038753">
    <property type="entry name" value="NFKBIL1"/>
</dbReference>
<comment type="caution">
    <text evidence="7">The sequence shown here is derived from an EMBL/GenBank/DDBJ whole genome shotgun (WGS) entry which is preliminary data.</text>
</comment>
<dbReference type="GO" id="GO:0043124">
    <property type="term" value="P:negative regulation of canonical NF-kappaB signal transduction"/>
    <property type="evidence" value="ECO:0007669"/>
    <property type="project" value="InterPro"/>
</dbReference>
<feature type="region of interest" description="Disordered" evidence="6">
    <location>
        <begin position="126"/>
        <end position="147"/>
    </location>
</feature>
<keyword evidence="8" id="KW-1185">Reference proteome</keyword>
<dbReference type="OrthoDB" id="412109at2759"/>
<dbReference type="GO" id="GO:0005634">
    <property type="term" value="C:nucleus"/>
    <property type="evidence" value="ECO:0007669"/>
    <property type="project" value="UniProtKB-SubCell"/>
</dbReference>
<dbReference type="Proteomes" id="UP000613580">
    <property type="component" value="Unassembled WGS sequence"/>
</dbReference>
<evidence type="ECO:0000256" key="6">
    <source>
        <dbReference type="SAM" id="MobiDB-lite"/>
    </source>
</evidence>
<dbReference type="PANTHER" id="PTHR15263:SF1">
    <property type="entry name" value="NF-KAPPA-B INHIBITOR-LIKE PROTEIN 1"/>
    <property type="match status" value="1"/>
</dbReference>
<evidence type="ECO:0000256" key="1">
    <source>
        <dbReference type="ARBA" id="ARBA00004123"/>
    </source>
</evidence>
<reference evidence="7" key="1">
    <citation type="submission" date="2020-05" db="EMBL/GenBank/DDBJ databases">
        <title>Mycena genomes resolve the evolution of fungal bioluminescence.</title>
        <authorList>
            <person name="Tsai I.J."/>
        </authorList>
    </citation>
    <scope>NUCLEOTIDE SEQUENCE</scope>
    <source>
        <strain evidence="7">110903Hualien_Pintung</strain>
    </source>
</reference>
<keyword evidence="3" id="KW-0677">Repeat</keyword>
<protein>
    <submittedName>
        <fullName evidence="7">Uncharacterized protein</fullName>
    </submittedName>
</protein>